<dbReference type="EMBL" id="QXFW01000748">
    <property type="protein sequence ID" value="KAE9003898.1"/>
    <property type="molecule type" value="Genomic_DNA"/>
</dbReference>
<dbReference type="EMBL" id="QXGF01002605">
    <property type="protein sequence ID" value="KAE8924046.1"/>
    <property type="molecule type" value="Genomic_DNA"/>
</dbReference>
<evidence type="ECO:0000313" key="10">
    <source>
        <dbReference type="Proteomes" id="UP000488956"/>
    </source>
</evidence>
<gene>
    <name evidence="5" type="ORF">PF001_g14661</name>
    <name evidence="3" type="ORF">PF006_g24239</name>
    <name evidence="1" type="ORF">PF009_g25719</name>
    <name evidence="4" type="ORF">PF010_g5139</name>
    <name evidence="2" type="ORF">PF011_g12696</name>
</gene>
<dbReference type="EMBL" id="QXFX01000186">
    <property type="protein sequence ID" value="KAE9126784.1"/>
    <property type="molecule type" value="Genomic_DNA"/>
</dbReference>
<evidence type="ECO:0000313" key="2">
    <source>
        <dbReference type="EMBL" id="KAE9003898.1"/>
    </source>
</evidence>
<dbReference type="Proteomes" id="UP000460718">
    <property type="component" value="Unassembled WGS sequence"/>
</dbReference>
<protein>
    <submittedName>
        <fullName evidence="2">Uncharacterized protein</fullName>
    </submittedName>
</protein>
<sequence length="63" mass="6155">MTLSLLGCGSGAAAARTTLPSLGCRSGAAAARTTVLGAAFTDFFSSLAASRGSRDFPAMVSIG</sequence>
<evidence type="ECO:0000313" key="3">
    <source>
        <dbReference type="EMBL" id="KAE9094354.1"/>
    </source>
</evidence>
<comment type="caution">
    <text evidence="2">The sequence shown here is derived from an EMBL/GenBank/DDBJ whole genome shotgun (WGS) entry which is preliminary data.</text>
</comment>
<evidence type="ECO:0000313" key="8">
    <source>
        <dbReference type="Proteomes" id="UP000440732"/>
    </source>
</evidence>
<evidence type="ECO:0000313" key="6">
    <source>
        <dbReference type="Proteomes" id="UP000429523"/>
    </source>
</evidence>
<evidence type="ECO:0000313" key="5">
    <source>
        <dbReference type="EMBL" id="KAE9300979.1"/>
    </source>
</evidence>
<evidence type="ECO:0000313" key="1">
    <source>
        <dbReference type="EMBL" id="KAE8924046.1"/>
    </source>
</evidence>
<dbReference type="EMBL" id="QXGA01002632">
    <property type="protein sequence ID" value="KAE9094354.1"/>
    <property type="molecule type" value="Genomic_DNA"/>
</dbReference>
<accession>A0A6A3KE87</accession>
<organism evidence="2 9">
    <name type="scientific">Phytophthora fragariae</name>
    <dbReference type="NCBI Taxonomy" id="53985"/>
    <lineage>
        <taxon>Eukaryota</taxon>
        <taxon>Sar</taxon>
        <taxon>Stramenopiles</taxon>
        <taxon>Oomycota</taxon>
        <taxon>Peronosporomycetes</taxon>
        <taxon>Peronosporales</taxon>
        <taxon>Peronosporaceae</taxon>
        <taxon>Phytophthora</taxon>
    </lineage>
</organism>
<dbReference type="Proteomes" id="UP000488956">
    <property type="component" value="Unassembled WGS sequence"/>
</dbReference>
<name>A0A6A3KE87_9STRA</name>
<evidence type="ECO:0000313" key="4">
    <source>
        <dbReference type="EMBL" id="KAE9126784.1"/>
    </source>
</evidence>
<dbReference type="AlphaFoldDB" id="A0A6A3KE87"/>
<reference evidence="9 10" key="1">
    <citation type="submission" date="2018-09" db="EMBL/GenBank/DDBJ databases">
        <title>Genomic investigation of the strawberry pathogen Phytophthora fragariae indicates pathogenicity is determined by transcriptional variation in three key races.</title>
        <authorList>
            <person name="Adams T.M."/>
            <person name="Armitage A.D."/>
            <person name="Sobczyk M.K."/>
            <person name="Bates H.J."/>
            <person name="Dunwell J.M."/>
            <person name="Nellist C.F."/>
            <person name="Harrison R.J."/>
        </authorList>
    </citation>
    <scope>NUCLEOTIDE SEQUENCE [LARGE SCALE GENOMIC DNA]</scope>
    <source>
        <strain evidence="5 7">A4</strain>
        <strain evidence="3 8">NOV-5</strain>
        <strain evidence="1 6">NOV-9</strain>
        <strain evidence="4 10">ONT-3</strain>
        <strain evidence="2 9">SCRP245</strain>
    </source>
</reference>
<dbReference type="Proteomes" id="UP000440732">
    <property type="component" value="Unassembled WGS sequence"/>
</dbReference>
<dbReference type="Proteomes" id="UP000429523">
    <property type="component" value="Unassembled WGS sequence"/>
</dbReference>
<proteinExistence type="predicted"/>
<dbReference type="EMBL" id="QXGE01000921">
    <property type="protein sequence ID" value="KAE9300979.1"/>
    <property type="molecule type" value="Genomic_DNA"/>
</dbReference>
<dbReference type="Proteomes" id="UP000437068">
    <property type="component" value="Unassembled WGS sequence"/>
</dbReference>
<evidence type="ECO:0000313" key="7">
    <source>
        <dbReference type="Proteomes" id="UP000437068"/>
    </source>
</evidence>
<evidence type="ECO:0000313" key="9">
    <source>
        <dbReference type="Proteomes" id="UP000460718"/>
    </source>
</evidence>